<name>A0A1E4TSE3_PACTA</name>
<dbReference type="OrthoDB" id="3981028at2759"/>
<keyword evidence="3" id="KW-1185">Reference proteome</keyword>
<evidence type="ECO:0000256" key="1">
    <source>
        <dbReference type="SAM" id="MobiDB-lite"/>
    </source>
</evidence>
<organism evidence="2 3">
    <name type="scientific">Pachysolen tannophilus NRRL Y-2460</name>
    <dbReference type="NCBI Taxonomy" id="669874"/>
    <lineage>
        <taxon>Eukaryota</taxon>
        <taxon>Fungi</taxon>
        <taxon>Dikarya</taxon>
        <taxon>Ascomycota</taxon>
        <taxon>Saccharomycotina</taxon>
        <taxon>Pichiomycetes</taxon>
        <taxon>Pachysolenaceae</taxon>
        <taxon>Pachysolen</taxon>
    </lineage>
</organism>
<evidence type="ECO:0000313" key="2">
    <source>
        <dbReference type="EMBL" id="ODV94656.1"/>
    </source>
</evidence>
<sequence length="293" mass="33815">MLKASVFNGFNGSNESNGMNGSNGSNKGLNNSIVVVDSELSFCNSYQLAIKNYLNKNFHHSWNLILPLINEVLQGRKLIGNRDLAIGCFKLYFSLVDLFLKKPELFNLPRSERVIIEKEFKNGLLVNQLLVISGNDYGKIDSELFFIASLIEFGNEFEITKLELQLENYLRSNDYLTSGGFENDNKNLRKILSLYLFKVLPKNHNFEKSQELIEKIYIRDDIKISQKLAKLKQVKTNLQKIEEANKMEKTCQEKKRRGRRRKRKRKENKTINNNQRSTTSTTTTTTTEIAART</sequence>
<evidence type="ECO:0000313" key="3">
    <source>
        <dbReference type="Proteomes" id="UP000094236"/>
    </source>
</evidence>
<dbReference type="AlphaFoldDB" id="A0A1E4TSE3"/>
<accession>A0A1E4TSE3</accession>
<reference evidence="3" key="1">
    <citation type="submission" date="2016-05" db="EMBL/GenBank/DDBJ databases">
        <title>Comparative genomics of biotechnologically important yeasts.</title>
        <authorList>
            <consortium name="DOE Joint Genome Institute"/>
            <person name="Riley R."/>
            <person name="Haridas S."/>
            <person name="Wolfe K.H."/>
            <person name="Lopes M.R."/>
            <person name="Hittinger C.T."/>
            <person name="Goker M."/>
            <person name="Salamov A."/>
            <person name="Wisecaver J."/>
            <person name="Long T.M."/>
            <person name="Aerts A.L."/>
            <person name="Barry K."/>
            <person name="Choi C."/>
            <person name="Clum A."/>
            <person name="Coughlan A.Y."/>
            <person name="Deshpande S."/>
            <person name="Douglass A.P."/>
            <person name="Hanson S.J."/>
            <person name="Klenk H.-P."/>
            <person name="Labutti K."/>
            <person name="Lapidus A."/>
            <person name="Lindquist E."/>
            <person name="Lipzen A."/>
            <person name="Meier-Kolthoff J.P."/>
            <person name="Ohm R.A."/>
            <person name="Otillar R.P."/>
            <person name="Pangilinan J."/>
            <person name="Peng Y."/>
            <person name="Rokas A."/>
            <person name="Rosa C.A."/>
            <person name="Scheuner C."/>
            <person name="Sibirny A.A."/>
            <person name="Slot J.C."/>
            <person name="Stielow J.B."/>
            <person name="Sun H."/>
            <person name="Kurtzman C.P."/>
            <person name="Blackwell M."/>
            <person name="Grigoriev I.V."/>
            <person name="Jeffries T.W."/>
        </authorList>
    </citation>
    <scope>NUCLEOTIDE SEQUENCE [LARGE SCALE GENOMIC DNA]</scope>
    <source>
        <strain evidence="3">NRRL Y-2460</strain>
    </source>
</reference>
<dbReference type="Proteomes" id="UP000094236">
    <property type="component" value="Unassembled WGS sequence"/>
</dbReference>
<feature type="region of interest" description="Disordered" evidence="1">
    <location>
        <begin position="247"/>
        <end position="293"/>
    </location>
</feature>
<protein>
    <submittedName>
        <fullName evidence="2">Uncharacterized protein</fullName>
    </submittedName>
</protein>
<dbReference type="EMBL" id="KV454015">
    <property type="protein sequence ID" value="ODV94656.1"/>
    <property type="molecule type" value="Genomic_DNA"/>
</dbReference>
<proteinExistence type="predicted"/>
<feature type="compositionally biased region" description="Basic residues" evidence="1">
    <location>
        <begin position="254"/>
        <end position="267"/>
    </location>
</feature>
<dbReference type="STRING" id="669874.A0A1E4TSE3"/>
<feature type="compositionally biased region" description="Low complexity" evidence="1">
    <location>
        <begin position="277"/>
        <end position="287"/>
    </location>
</feature>
<gene>
    <name evidence="2" type="ORF">PACTADRAFT_76279</name>
</gene>